<dbReference type="SUPFAM" id="SSF69318">
    <property type="entry name" value="Integrin alpha N-terminal domain"/>
    <property type="match status" value="2"/>
</dbReference>
<dbReference type="eggNOG" id="KOG0618">
    <property type="taxonomic scope" value="Eukaryota"/>
</dbReference>
<reference evidence="4" key="1">
    <citation type="journal article" date="2013" name="Nature">
        <title>Pan genome of the phytoplankton Emiliania underpins its global distribution.</title>
        <authorList>
            <person name="Read B.A."/>
            <person name="Kegel J."/>
            <person name="Klute M.J."/>
            <person name="Kuo A."/>
            <person name="Lefebvre S.C."/>
            <person name="Maumus F."/>
            <person name="Mayer C."/>
            <person name="Miller J."/>
            <person name="Monier A."/>
            <person name="Salamov A."/>
            <person name="Young J."/>
            <person name="Aguilar M."/>
            <person name="Claverie J.M."/>
            <person name="Frickenhaus S."/>
            <person name="Gonzalez K."/>
            <person name="Herman E.K."/>
            <person name="Lin Y.C."/>
            <person name="Napier J."/>
            <person name="Ogata H."/>
            <person name="Sarno A.F."/>
            <person name="Shmutz J."/>
            <person name="Schroeder D."/>
            <person name="de Vargas C."/>
            <person name="Verret F."/>
            <person name="von Dassow P."/>
            <person name="Valentin K."/>
            <person name="Van de Peer Y."/>
            <person name="Wheeler G."/>
            <person name="Dacks J.B."/>
            <person name="Delwiche C.F."/>
            <person name="Dyhrman S.T."/>
            <person name="Glockner G."/>
            <person name="John U."/>
            <person name="Richards T."/>
            <person name="Worden A.Z."/>
            <person name="Zhang X."/>
            <person name="Grigoriev I.V."/>
            <person name="Allen A.E."/>
            <person name="Bidle K."/>
            <person name="Borodovsky M."/>
            <person name="Bowler C."/>
            <person name="Brownlee C."/>
            <person name="Cock J.M."/>
            <person name="Elias M."/>
            <person name="Gladyshev V.N."/>
            <person name="Groth M."/>
            <person name="Guda C."/>
            <person name="Hadaegh A."/>
            <person name="Iglesias-Rodriguez M.D."/>
            <person name="Jenkins J."/>
            <person name="Jones B.M."/>
            <person name="Lawson T."/>
            <person name="Leese F."/>
            <person name="Lindquist E."/>
            <person name="Lobanov A."/>
            <person name="Lomsadze A."/>
            <person name="Malik S.B."/>
            <person name="Marsh M.E."/>
            <person name="Mackinder L."/>
            <person name="Mock T."/>
            <person name="Mueller-Roeber B."/>
            <person name="Pagarete A."/>
            <person name="Parker M."/>
            <person name="Probert I."/>
            <person name="Quesneville H."/>
            <person name="Raines C."/>
            <person name="Rensing S.A."/>
            <person name="Riano-Pachon D.M."/>
            <person name="Richier S."/>
            <person name="Rokitta S."/>
            <person name="Shiraiwa Y."/>
            <person name="Soanes D.M."/>
            <person name="van der Giezen M."/>
            <person name="Wahlund T.M."/>
            <person name="Williams B."/>
            <person name="Wilson W."/>
            <person name="Wolfe G."/>
            <person name="Wurch L.L."/>
        </authorList>
    </citation>
    <scope>NUCLEOTIDE SEQUENCE</scope>
</reference>
<evidence type="ECO:0000256" key="2">
    <source>
        <dbReference type="SAM" id="SignalP"/>
    </source>
</evidence>
<dbReference type="HOGENOM" id="CLU_287210_0_0_1"/>
<dbReference type="GeneID" id="17279810"/>
<dbReference type="AlphaFoldDB" id="A0A0D3KFK4"/>
<reference evidence="3" key="2">
    <citation type="submission" date="2024-10" db="UniProtKB">
        <authorList>
            <consortium name="EnsemblProtists"/>
        </authorList>
    </citation>
    <scope>IDENTIFICATION</scope>
</reference>
<organism evidence="3 4">
    <name type="scientific">Emiliania huxleyi (strain CCMP1516)</name>
    <dbReference type="NCBI Taxonomy" id="280463"/>
    <lineage>
        <taxon>Eukaryota</taxon>
        <taxon>Haptista</taxon>
        <taxon>Haptophyta</taxon>
        <taxon>Prymnesiophyceae</taxon>
        <taxon>Isochrysidales</taxon>
        <taxon>Noelaerhabdaceae</taxon>
        <taxon>Emiliania</taxon>
    </lineage>
</organism>
<dbReference type="Pfam" id="PF13517">
    <property type="entry name" value="FG-GAP_3"/>
    <property type="match status" value="2"/>
</dbReference>
<accession>A0A0D3KFK4</accession>
<dbReference type="InterPro" id="IPR028994">
    <property type="entry name" value="Integrin_alpha_N"/>
</dbReference>
<evidence type="ECO:0000313" key="4">
    <source>
        <dbReference type="Proteomes" id="UP000013827"/>
    </source>
</evidence>
<name>A0A0D3KFK4_EMIH1</name>
<dbReference type="RefSeq" id="XP_005786968.1">
    <property type="nucleotide sequence ID" value="XM_005786911.1"/>
</dbReference>
<dbReference type="InterPro" id="IPR013517">
    <property type="entry name" value="FG-GAP"/>
</dbReference>
<dbReference type="PaxDb" id="2903-EOD34539"/>
<evidence type="ECO:0000313" key="3">
    <source>
        <dbReference type="EnsemblProtists" id="EOD34539"/>
    </source>
</evidence>
<dbReference type="PANTHER" id="PTHR44103">
    <property type="entry name" value="PROPROTEIN CONVERTASE P"/>
    <property type="match status" value="1"/>
</dbReference>
<keyword evidence="1 2" id="KW-0732">Signal</keyword>
<dbReference type="PANTHER" id="PTHR44103:SF1">
    <property type="entry name" value="PROPROTEIN CONVERTASE P"/>
    <property type="match status" value="1"/>
</dbReference>
<dbReference type="EnsemblProtists" id="EOD34539">
    <property type="protein sequence ID" value="EOD34539"/>
    <property type="gene ID" value="EMIHUDRAFT_228513"/>
</dbReference>
<sequence length="1074" mass="113409">MRTLLRALVLALFLRRAQGVCTPDAALIVADPVFTRRTIVTNEAKGARCAQAADLDGDGLLDIVSASSTDNTVAWYKNLGGDAWSGKNDITYSSNGARIVDTGDVDGDGDVDVVVASYYDDAVRWIENDGTGVFTETHLITTSAVNAQGVELADLDGDGDLDVISASSGDNTVAVYLNIGVDGSFCEIKRIVDDNAVGVRTVIAVDLDGDGDNDLVSASKDDNTVAWYPNDGAASFPEKVVISNTSFGAYSLVARDIDADGDMDLFVASNGDDTVALWRNEGAGVFTKTIIYAEADFVLSVTAFDFDRDGDMDVASASYFDGIIRWYENLDGNGTTWQNHTLYVGAQGHYVSTGDLDGDGDEDLIAVTKSENRVQVFFAATSCDEGTGADAGSAACCRLGQSFNGSACVACSPGTYGIIGTDGLAECTACPATCTIPGLVVTPATCSGALGLALVMPWGSCVTGCADASASAAACDCPDNEFKSNITDTCTACPSGQTKPPSPTRPLVSFAAETMWQGFLNTCEVDSSQAKVDPVPIIAGCGGGLLMLLLGFIAYKLIARYRQAVADSQAYGAWLETQVDNALANVNKLGFCVCFLPLSALKSAGRLPAHEELRNSGLLRMLDTYEQVIAFIEQHPTVFFSHQWLARTEPDPNDRHLNAMLRAAEALCDKEGVDSDHLYCWIDYACIPQANAVMKAQSIATIALYASVCRYFVAVCPTLQNEGDLFDVDTYQRRGWCRLEQWARLTVGGLKAMFVYNGTLNELAGHVEWYEDSIRVLQGNFAEPDDKLKLVPIILALWASALRSRHENNDDVGVYELVNFSKSEVFPKEYFGSLVTLLEDKIAGELTSGGDDATSAFKSAQGRPKQAEVLCRAQLVPRSHSFRIVVMSFSFTCSKKGPGCSHSGAGTSAAAAEGGEGAVARGWQRRLCSGTRTPEAESGAREAWAAVVAGGGGPVVSSPDIAAGGGVWTHSYFARSQEQAVGTATDEEDDTGGYVEGWKEAVKAGEILLFDEERAKVMRYAPGGGAVEGAGVGRAVPAGGASGEGSPGGMMGMVFSASTTVLADSTVPPVVPTF</sequence>
<feature type="signal peptide" evidence="2">
    <location>
        <begin position="1"/>
        <end position="19"/>
    </location>
</feature>
<proteinExistence type="predicted"/>
<dbReference type="Gene3D" id="2.130.10.130">
    <property type="entry name" value="Integrin alpha, N-terminal"/>
    <property type="match status" value="2"/>
</dbReference>
<evidence type="ECO:0000256" key="1">
    <source>
        <dbReference type="ARBA" id="ARBA00022729"/>
    </source>
</evidence>
<feature type="chain" id="PRO_5044291794" description="Heterokaryon incompatibility domain-containing protein" evidence="2">
    <location>
        <begin position="20"/>
        <end position="1074"/>
    </location>
</feature>
<dbReference type="KEGG" id="ehx:EMIHUDRAFT_228513"/>
<protein>
    <recommendedName>
        <fullName evidence="5">Heterokaryon incompatibility domain-containing protein</fullName>
    </recommendedName>
</protein>
<dbReference type="Proteomes" id="UP000013827">
    <property type="component" value="Unassembled WGS sequence"/>
</dbReference>
<evidence type="ECO:0008006" key="5">
    <source>
        <dbReference type="Google" id="ProtNLM"/>
    </source>
</evidence>
<keyword evidence="4" id="KW-1185">Reference proteome</keyword>